<dbReference type="RefSeq" id="WP_200122347.1">
    <property type="nucleotide sequence ID" value="NZ_JAEILV010000002.1"/>
</dbReference>
<keyword evidence="1" id="KW-0812">Transmembrane</keyword>
<accession>A0ABS3GHN9</accession>
<name>A0ABS3GHN9_9NEIS</name>
<keyword evidence="4" id="KW-1185">Reference proteome</keyword>
<reference evidence="3 4" key="1">
    <citation type="submission" date="2021-03" db="EMBL/GenBank/DDBJ databases">
        <title>First Case of infection caused by Chromobacterium haemolyticum derived from water in China.</title>
        <authorList>
            <person name="Chen J."/>
            <person name="Liu C."/>
        </authorList>
    </citation>
    <scope>NUCLEOTIDE SEQUENCE [LARGE SCALE GENOMIC DNA]</scope>
    <source>
        <strain evidence="3 4">WJ-5</strain>
    </source>
</reference>
<dbReference type="EMBL" id="JAFLRD010000002">
    <property type="protein sequence ID" value="MBO0414558.1"/>
    <property type="molecule type" value="Genomic_DNA"/>
</dbReference>
<keyword evidence="1" id="KW-0472">Membrane</keyword>
<dbReference type="Pfam" id="PF13116">
    <property type="entry name" value="YhdP"/>
    <property type="match status" value="1"/>
</dbReference>
<gene>
    <name evidence="3" type="ORF">J1C50_03465</name>
</gene>
<proteinExistence type="predicted"/>
<comment type="caution">
    <text evidence="3">The sequence shown here is derived from an EMBL/GenBank/DDBJ whole genome shotgun (WGS) entry which is preliminary data.</text>
</comment>
<evidence type="ECO:0000259" key="2">
    <source>
        <dbReference type="Pfam" id="PF13116"/>
    </source>
</evidence>
<protein>
    <submittedName>
        <fullName evidence="3">TIGR02099 family protein</fullName>
    </submittedName>
</protein>
<feature type="transmembrane region" description="Helical" evidence="1">
    <location>
        <begin position="21"/>
        <end position="47"/>
    </location>
</feature>
<evidence type="ECO:0000313" key="3">
    <source>
        <dbReference type="EMBL" id="MBO0414558.1"/>
    </source>
</evidence>
<dbReference type="Proteomes" id="UP000664349">
    <property type="component" value="Unassembled WGS sequence"/>
</dbReference>
<feature type="domain" description="YhdP central" evidence="2">
    <location>
        <begin position="26"/>
        <end position="1275"/>
    </location>
</feature>
<dbReference type="InterPro" id="IPR011836">
    <property type="entry name" value="YhdP"/>
</dbReference>
<evidence type="ECO:0000256" key="1">
    <source>
        <dbReference type="SAM" id="Phobius"/>
    </source>
</evidence>
<sequence length="1291" mass="137985">MEKLFSVLSHIHVVKVLKRTCALLGMAVATALTLLLAAFCAFTFWLLPNLNQFRQPLERYLSQSLGRPVQVAALSGEWLTVGPRFELGGVTIANPQDGKALTLRQVSLEPSWRSLLALEPRLSSVVVKGPAVELLRSRQGVIYLNGFDLSSGPAGSGLGNWLLRQSSLEIIDARLSWQDELLGLPRLDLSQGQLKLSAGLFGHGLKLSGQPAASLGKGFDLTASWRGDDIAAWQQWSGSIKVALDGARAGSWTRYLQQLGMLRSGEGSGTVEMSFSDGAIDALKASVNVHDAAYTPPDSHELVLPRLQGELQLTRQLSGSYKVKASRLSLASASGLAFDNSNIDGEWRYGEQGFGQLTLDNVDLSHLTPFIHALGADRNPLFVRFSPSGALRDLTVSWKGALEAPRAFKLKSRFEKLAWQPFDELPGVAGVSGAISFDEKGGRLQLDTGKSQVSYPSVFVAPLAFDKLTADVGWQRQGQAVALDFRQVAFSNADLSGSLQGSYRHQGGGAGIADLRASIAGVPAARVAEYLPHEVGEHTLRWLRQALQGGRLRQATMKLRGDLDQFPFAGGKGGEFLVEAEVERARLSYQPGWPRIDDIDAQLLFRNERMEVNARRATTVGVPLSGVKAVIDNLGANVPMLTVEGRAADRLQRMLAFTTQSPVDGWLDGFTGQIEAGGNASLDLKLAIPLAGEQGVAVRGDLHFADNALQFKSLPIPPLSKARGRLTFTERGVDSPGLQFSGFGGAFQLKANTGADRRMRFELAGQADSRQVLKQYLPALAEQAAGKSGYRAQFVVKQGLESLTVVSDLQGTAFDLPPPLAKAAATALPLQLQLRPQQMRGAQTLRLDFSLDGMLGGRLRLNEHGDLQAGALGVGRAPGEPAASGLTVRVAQPRVVLDDWLKLADGATQSSGGGGAGALSALPALQLELETPELVLPGLSLHKVNARLGNRELSKAWTIQLRSNEMSGDASYRPEGNGLLQANLSRLALTLPADKKEGATEAKAGGEPSVLNRKLPEMKVRVGELVLQGRSVGRLELEARREGSVWQMAPLRLTTNDGTLKATVRSDARGAGNVDARFELNVGDAGKLLTRLGQGEIFRNGQGTLSGRLNWPGGLGDLDLAKVSGELALDFKDGRFAKVDPGVVKLLGALSLQSLPRRIRLDFTDVFSDGFAFDSLKGEAQARNGLFTSPKVEMKGPGADVAISGELDLGKETQTLKVHVMPRLAESVALAAGAALLNPVVGIATLAAQKVLRDPVGRILSVDYEVSGSLRDPKVVRTAIGPIHQNKGGKP</sequence>
<dbReference type="PANTHER" id="PTHR38690">
    <property type="entry name" value="PROTEASE-RELATED"/>
    <property type="match status" value="1"/>
</dbReference>
<evidence type="ECO:0000313" key="4">
    <source>
        <dbReference type="Proteomes" id="UP000664349"/>
    </source>
</evidence>
<keyword evidence="1" id="KW-1133">Transmembrane helix</keyword>
<organism evidence="3 4">
    <name type="scientific">Chromobacterium haemolyticum</name>
    <dbReference type="NCBI Taxonomy" id="394935"/>
    <lineage>
        <taxon>Bacteria</taxon>
        <taxon>Pseudomonadati</taxon>
        <taxon>Pseudomonadota</taxon>
        <taxon>Betaproteobacteria</taxon>
        <taxon>Neisseriales</taxon>
        <taxon>Chromobacteriaceae</taxon>
        <taxon>Chromobacterium</taxon>
    </lineage>
</organism>
<dbReference type="InterPro" id="IPR025263">
    <property type="entry name" value="YhdP_central"/>
</dbReference>
<dbReference type="PANTHER" id="PTHR38690:SF1">
    <property type="entry name" value="PROTEASE"/>
    <property type="match status" value="1"/>
</dbReference>
<dbReference type="NCBIfam" id="TIGR02099">
    <property type="entry name" value="YhdP family protein"/>
    <property type="match status" value="1"/>
</dbReference>